<dbReference type="InterPro" id="IPR038511">
    <property type="entry name" value="TAP42/TAP46-like_sf"/>
</dbReference>
<dbReference type="InterPro" id="IPR007304">
    <property type="entry name" value="TAP46-like"/>
</dbReference>
<reference evidence="1" key="2">
    <citation type="journal article" date="2006" name="PLoS Pathog.">
        <title>New perspectives on host-parasite interplay by comparative transcriptomic and proteomic analyses of Schistosoma japonicum.</title>
        <authorList>
            <person name="Liu F."/>
            <person name="Lu J."/>
            <person name="Hu W."/>
            <person name="Wang S.Y."/>
            <person name="Cui S.J."/>
            <person name="Chi M."/>
            <person name="Yan Q."/>
            <person name="Wang X.R."/>
            <person name="Song H.D."/>
            <person name="Xu X.N."/>
            <person name="Wang J.J."/>
            <person name="Zhang X.L."/>
            <person name="Zhang X."/>
            <person name="Wang Z.Q."/>
            <person name="Xue C.L."/>
            <person name="Brindley P.J."/>
            <person name="McManus D.P."/>
            <person name="Yang P.Y."/>
            <person name="Feng Z."/>
            <person name="Chen Z."/>
            <person name="Han Z.G."/>
        </authorList>
    </citation>
    <scope>NUCLEOTIDE SEQUENCE</scope>
</reference>
<protein>
    <submittedName>
        <fullName evidence="1">SJCHGC07264 protein</fullName>
    </submittedName>
</protein>
<evidence type="ECO:0000313" key="1">
    <source>
        <dbReference type="EMBL" id="AAX30733.2"/>
    </source>
</evidence>
<name>Q5BRV2_SCHJA</name>
<reference evidence="1" key="1">
    <citation type="submission" date="2005-01" db="EMBL/GenBank/DDBJ databases">
        <authorList>
            <person name="Han Z."/>
        </authorList>
    </citation>
    <scope>NUCLEOTIDE SEQUENCE</scope>
</reference>
<sequence length="53" mass="6119">MEMVNELHLFSNNESLDDLSSVEIRYMCLPAILGYFNAQQNENRISCIRLALV</sequence>
<dbReference type="GO" id="GO:0009966">
    <property type="term" value="P:regulation of signal transduction"/>
    <property type="evidence" value="ECO:0007669"/>
    <property type="project" value="InterPro"/>
</dbReference>
<dbReference type="EMBL" id="AY915512">
    <property type="protein sequence ID" value="AAX30733.2"/>
    <property type="molecule type" value="mRNA"/>
</dbReference>
<dbReference type="AlphaFoldDB" id="Q5BRV2"/>
<accession>Q5BRV2</accession>
<dbReference type="Pfam" id="PF04177">
    <property type="entry name" value="TAP42"/>
    <property type="match status" value="1"/>
</dbReference>
<organism evidence="1">
    <name type="scientific">Schistosoma japonicum</name>
    <name type="common">Blood fluke</name>
    <dbReference type="NCBI Taxonomy" id="6182"/>
    <lineage>
        <taxon>Eukaryota</taxon>
        <taxon>Metazoa</taxon>
        <taxon>Spiralia</taxon>
        <taxon>Lophotrochozoa</taxon>
        <taxon>Platyhelminthes</taxon>
        <taxon>Trematoda</taxon>
        <taxon>Digenea</taxon>
        <taxon>Strigeidida</taxon>
        <taxon>Schistosomatoidea</taxon>
        <taxon>Schistosomatidae</taxon>
        <taxon>Schistosoma</taxon>
    </lineage>
</organism>
<proteinExistence type="evidence at transcript level"/>
<dbReference type="Gene3D" id="1.25.40.540">
    <property type="entry name" value="TAP42-like family"/>
    <property type="match status" value="1"/>
</dbReference>